<accession>A0AAD5YLC1</accession>
<gene>
    <name evidence="1" type="ORF">NP233_g11381</name>
</gene>
<dbReference type="AlphaFoldDB" id="A0AAD5YLC1"/>
<evidence type="ECO:0000313" key="1">
    <source>
        <dbReference type="EMBL" id="KAJ3558967.1"/>
    </source>
</evidence>
<evidence type="ECO:0000313" key="2">
    <source>
        <dbReference type="Proteomes" id="UP001213000"/>
    </source>
</evidence>
<organism evidence="1 2">
    <name type="scientific">Leucocoprinus birnbaumii</name>
    <dbReference type="NCBI Taxonomy" id="56174"/>
    <lineage>
        <taxon>Eukaryota</taxon>
        <taxon>Fungi</taxon>
        <taxon>Dikarya</taxon>
        <taxon>Basidiomycota</taxon>
        <taxon>Agaricomycotina</taxon>
        <taxon>Agaricomycetes</taxon>
        <taxon>Agaricomycetidae</taxon>
        <taxon>Agaricales</taxon>
        <taxon>Agaricineae</taxon>
        <taxon>Agaricaceae</taxon>
        <taxon>Leucocoprinus</taxon>
    </lineage>
</organism>
<dbReference type="Proteomes" id="UP001213000">
    <property type="component" value="Unassembled WGS sequence"/>
</dbReference>
<comment type="caution">
    <text evidence="1">The sequence shown here is derived from an EMBL/GenBank/DDBJ whole genome shotgun (WGS) entry which is preliminary data.</text>
</comment>
<reference evidence="1" key="1">
    <citation type="submission" date="2022-07" db="EMBL/GenBank/DDBJ databases">
        <title>Genome Sequence of Leucocoprinus birnbaumii.</title>
        <authorList>
            <person name="Buettner E."/>
        </authorList>
    </citation>
    <scope>NUCLEOTIDE SEQUENCE</scope>
    <source>
        <strain evidence="1">VT141</strain>
    </source>
</reference>
<dbReference type="EMBL" id="JANIEX010001352">
    <property type="protein sequence ID" value="KAJ3558967.1"/>
    <property type="molecule type" value="Genomic_DNA"/>
</dbReference>
<proteinExistence type="predicted"/>
<protein>
    <submittedName>
        <fullName evidence="1">Uncharacterized protein</fullName>
    </submittedName>
</protein>
<sequence length="68" mass="8497">MDDEDLDEEERKTLEEKMEEEYTLSRREFQRHFEIIREMGIPIGCYLREFYKLPPPIEPKKKKRFVLF</sequence>
<keyword evidence="2" id="KW-1185">Reference proteome</keyword>
<name>A0AAD5YLC1_9AGAR</name>